<dbReference type="InterPro" id="IPR007709">
    <property type="entry name" value="N-FG_amidohydro"/>
</dbReference>
<dbReference type="Gene3D" id="3.40.630.40">
    <property type="entry name" value="Zn-dependent exopeptidases"/>
    <property type="match status" value="1"/>
</dbReference>
<evidence type="ECO:0000313" key="2">
    <source>
        <dbReference type="Proteomes" id="UP001365405"/>
    </source>
</evidence>
<name>A0ABU9CJM9_9BURK</name>
<dbReference type="Proteomes" id="UP001365405">
    <property type="component" value="Unassembled WGS sequence"/>
</dbReference>
<organism evidence="1 2">
    <name type="scientific">Pseudaquabacterium inlustre</name>
    <dbReference type="NCBI Taxonomy" id="2984192"/>
    <lineage>
        <taxon>Bacteria</taxon>
        <taxon>Pseudomonadati</taxon>
        <taxon>Pseudomonadota</taxon>
        <taxon>Betaproteobacteria</taxon>
        <taxon>Burkholderiales</taxon>
        <taxon>Sphaerotilaceae</taxon>
        <taxon>Pseudaquabacterium</taxon>
    </lineage>
</organism>
<dbReference type="EMBL" id="JBBUTH010000008">
    <property type="protein sequence ID" value="MEK8051966.1"/>
    <property type="molecule type" value="Genomic_DNA"/>
</dbReference>
<dbReference type="Pfam" id="PF05013">
    <property type="entry name" value="FGase"/>
    <property type="match status" value="1"/>
</dbReference>
<accession>A0ABU9CJM9</accession>
<sequence>MPLRAPACWPPWVVIHLPHDAVTIPPAVRGQFVLDEVELAAEVGRMTDHCTQALFVPPAEAGGGVCAVRAAVSRLVVDVERFADDHDEPMAARGMGVIYTRTADGQALRRPLAPAEREALLAEHYRPHHARLEAAVASALSHHGRCLVIDAHSFPAKALPYEQADAGTPRPDICIGTDDFHTPPALAHAFVSAFAEAGWRVAVNQPFAGALVPASRYHRDIRVAAVMVEVNRGLYLDEAGTTPLAGFRDVARRVQRACARGALDWAGG</sequence>
<protein>
    <submittedName>
        <fullName evidence="1">N-formylglutamate amidohydrolase</fullName>
    </submittedName>
</protein>
<dbReference type="RefSeq" id="WP_341411658.1">
    <property type="nucleotide sequence ID" value="NZ_JBBUTH010000008.1"/>
</dbReference>
<comment type="caution">
    <text evidence="1">The sequence shown here is derived from an EMBL/GenBank/DDBJ whole genome shotgun (WGS) entry which is preliminary data.</text>
</comment>
<keyword evidence="2" id="KW-1185">Reference proteome</keyword>
<proteinExistence type="predicted"/>
<reference evidence="1 2" key="1">
    <citation type="submission" date="2024-04" db="EMBL/GenBank/DDBJ databases">
        <title>Novel species of the genus Ideonella isolated from streams.</title>
        <authorList>
            <person name="Lu H."/>
        </authorList>
    </citation>
    <scope>NUCLEOTIDE SEQUENCE [LARGE SCALE GENOMIC DNA]</scope>
    <source>
        <strain evidence="1 2">DXS22W</strain>
    </source>
</reference>
<gene>
    <name evidence="1" type="ORF">AACH10_17070</name>
</gene>
<dbReference type="SUPFAM" id="SSF53187">
    <property type="entry name" value="Zn-dependent exopeptidases"/>
    <property type="match status" value="1"/>
</dbReference>
<evidence type="ECO:0000313" key="1">
    <source>
        <dbReference type="EMBL" id="MEK8051966.1"/>
    </source>
</evidence>